<sequence>MKLEHFALNVEDPIAMAAWYVEHLGMTVVRQMPEAPFTTFLADDSGRIMVEIYLNPADEVPDYRSMNPLLVHLAYVSENPTADKERLCAAGATLVSDAHLEDGSHLIMLRDPWGLALQLCKRGTPMLADKEA</sequence>
<name>A0ABW2DQN9_9BACT</name>
<evidence type="ECO:0000313" key="2">
    <source>
        <dbReference type="EMBL" id="MFC6998911.1"/>
    </source>
</evidence>
<evidence type="ECO:0000259" key="1">
    <source>
        <dbReference type="PROSITE" id="PS51819"/>
    </source>
</evidence>
<gene>
    <name evidence="2" type="ORF">ACFQHR_14835</name>
</gene>
<dbReference type="InterPro" id="IPR004360">
    <property type="entry name" value="Glyas_Fos-R_dOase_dom"/>
</dbReference>
<dbReference type="InterPro" id="IPR029068">
    <property type="entry name" value="Glyas_Bleomycin-R_OHBP_Dase"/>
</dbReference>
<dbReference type="SUPFAM" id="SSF54593">
    <property type="entry name" value="Glyoxalase/Bleomycin resistance protein/Dihydroxybiphenyl dioxygenase"/>
    <property type="match status" value="1"/>
</dbReference>
<accession>A0ABW2DQN9</accession>
<dbReference type="Pfam" id="PF00903">
    <property type="entry name" value="Glyoxalase"/>
    <property type="match status" value="1"/>
</dbReference>
<dbReference type="EMBL" id="JBHSYQ010000008">
    <property type="protein sequence ID" value="MFC6998911.1"/>
    <property type="molecule type" value="Genomic_DNA"/>
</dbReference>
<dbReference type="InterPro" id="IPR037523">
    <property type="entry name" value="VOC_core"/>
</dbReference>
<proteinExistence type="predicted"/>
<evidence type="ECO:0000313" key="3">
    <source>
        <dbReference type="Proteomes" id="UP001596405"/>
    </source>
</evidence>
<feature type="domain" description="VOC" evidence="1">
    <location>
        <begin position="2"/>
        <end position="122"/>
    </location>
</feature>
<dbReference type="RefSeq" id="WP_066623939.1">
    <property type="nucleotide sequence ID" value="NZ_JBHSYQ010000008.1"/>
</dbReference>
<dbReference type="PROSITE" id="PS51819">
    <property type="entry name" value="VOC"/>
    <property type="match status" value="1"/>
</dbReference>
<dbReference type="CDD" id="cd06587">
    <property type="entry name" value="VOC"/>
    <property type="match status" value="1"/>
</dbReference>
<dbReference type="Proteomes" id="UP001596405">
    <property type="component" value="Unassembled WGS sequence"/>
</dbReference>
<comment type="caution">
    <text evidence="2">The sequence shown here is derived from an EMBL/GenBank/DDBJ whole genome shotgun (WGS) entry which is preliminary data.</text>
</comment>
<protein>
    <submittedName>
        <fullName evidence="2">VOC family protein</fullName>
    </submittedName>
</protein>
<organism evidence="2 3">
    <name type="scientific">Rufibacter roseus</name>
    <dbReference type="NCBI Taxonomy" id="1567108"/>
    <lineage>
        <taxon>Bacteria</taxon>
        <taxon>Pseudomonadati</taxon>
        <taxon>Bacteroidota</taxon>
        <taxon>Cytophagia</taxon>
        <taxon>Cytophagales</taxon>
        <taxon>Hymenobacteraceae</taxon>
        <taxon>Rufibacter</taxon>
    </lineage>
</organism>
<reference evidence="3" key="1">
    <citation type="journal article" date="2019" name="Int. J. Syst. Evol. Microbiol.">
        <title>The Global Catalogue of Microorganisms (GCM) 10K type strain sequencing project: providing services to taxonomists for standard genome sequencing and annotation.</title>
        <authorList>
            <consortium name="The Broad Institute Genomics Platform"/>
            <consortium name="The Broad Institute Genome Sequencing Center for Infectious Disease"/>
            <person name="Wu L."/>
            <person name="Ma J."/>
        </authorList>
    </citation>
    <scope>NUCLEOTIDE SEQUENCE [LARGE SCALE GENOMIC DNA]</scope>
    <source>
        <strain evidence="3">CGMCC 4.7393</strain>
    </source>
</reference>
<keyword evidence="3" id="KW-1185">Reference proteome</keyword>
<dbReference type="Gene3D" id="3.10.180.10">
    <property type="entry name" value="2,3-Dihydroxybiphenyl 1,2-Dioxygenase, domain 1"/>
    <property type="match status" value="1"/>
</dbReference>